<protein>
    <submittedName>
        <fullName evidence="3">Pqn-24</fullName>
    </submittedName>
</protein>
<feature type="chain" id="PRO_5043859369" evidence="2">
    <location>
        <begin position="20"/>
        <end position="292"/>
    </location>
</feature>
<dbReference type="SUPFAM" id="SSF57302">
    <property type="entry name" value="Snake toxin-like"/>
    <property type="match status" value="1"/>
</dbReference>
<feature type="region of interest" description="Disordered" evidence="1">
    <location>
        <begin position="217"/>
        <end position="292"/>
    </location>
</feature>
<feature type="compositionally biased region" description="Low complexity" evidence="1">
    <location>
        <begin position="282"/>
        <end position="292"/>
    </location>
</feature>
<dbReference type="AlphaFoldDB" id="A0A2A6C4T8"/>
<dbReference type="EnsemblMetazoa" id="PPA12754.1">
    <property type="protein sequence ID" value="PPA12754.1"/>
    <property type="gene ID" value="WBGene00102308"/>
</dbReference>
<dbReference type="PANTHER" id="PTHR21749">
    <property type="entry name" value="PRION-LIKE- Q/N-RICH -DOMAIN-BEARING PROTEIN PROTEIN 24"/>
    <property type="match status" value="1"/>
</dbReference>
<sequence>MGAIALLVWGMLSIQMASSLTCYNGMKLIRGQSVGQQTEECAAGASCYNMTSSAAFVVDVVKAGCSQWRCMMAKDRCIGININFVPVSLCCCSHDRCNVMGNPTYSSGGMGGGSNYGGGGYGGGGGSGYGGGGNAGETAGGWGAPGYPGVKAGGEQGGSPYGGGGGGYGGSGYGSGGYGGGGYGDQNNNNNNGGGSQMGGSAYGGYGGYGGDSAGKVNIGMDNAARPQNNNKKPSLTKEQIETAFRNFDVDNKEHGTGGGGDVEEESFSMVDVRKTTPRPRGPAAPGGKINL</sequence>
<evidence type="ECO:0000313" key="4">
    <source>
        <dbReference type="Proteomes" id="UP000005239"/>
    </source>
</evidence>
<feature type="compositionally biased region" description="Polar residues" evidence="1">
    <location>
        <begin position="226"/>
        <end position="238"/>
    </location>
</feature>
<keyword evidence="2" id="KW-0732">Signal</keyword>
<name>A0A2A6C4T8_PRIPA</name>
<reference evidence="4" key="1">
    <citation type="journal article" date="2008" name="Nat. Genet.">
        <title>The Pristionchus pacificus genome provides a unique perspective on nematode lifestyle and parasitism.</title>
        <authorList>
            <person name="Dieterich C."/>
            <person name="Clifton S.W."/>
            <person name="Schuster L.N."/>
            <person name="Chinwalla A."/>
            <person name="Delehaunty K."/>
            <person name="Dinkelacker I."/>
            <person name="Fulton L."/>
            <person name="Fulton R."/>
            <person name="Godfrey J."/>
            <person name="Minx P."/>
            <person name="Mitreva M."/>
            <person name="Roeseler W."/>
            <person name="Tian H."/>
            <person name="Witte H."/>
            <person name="Yang S.P."/>
            <person name="Wilson R.K."/>
            <person name="Sommer R.J."/>
        </authorList>
    </citation>
    <scope>NUCLEOTIDE SEQUENCE [LARGE SCALE GENOMIC DNA]</scope>
    <source>
        <strain evidence="4">PS312</strain>
    </source>
</reference>
<dbReference type="OrthoDB" id="5847782at2759"/>
<organism evidence="3 4">
    <name type="scientific">Pristionchus pacificus</name>
    <name type="common">Parasitic nematode worm</name>
    <dbReference type="NCBI Taxonomy" id="54126"/>
    <lineage>
        <taxon>Eukaryota</taxon>
        <taxon>Metazoa</taxon>
        <taxon>Ecdysozoa</taxon>
        <taxon>Nematoda</taxon>
        <taxon>Chromadorea</taxon>
        <taxon>Rhabditida</taxon>
        <taxon>Rhabditina</taxon>
        <taxon>Diplogasteromorpha</taxon>
        <taxon>Diplogasteroidea</taxon>
        <taxon>Neodiplogasteridae</taxon>
        <taxon>Pristionchus</taxon>
    </lineage>
</organism>
<reference evidence="3" key="2">
    <citation type="submission" date="2022-06" db="UniProtKB">
        <authorList>
            <consortium name="EnsemblMetazoa"/>
        </authorList>
    </citation>
    <scope>IDENTIFICATION</scope>
    <source>
        <strain evidence="3">PS312</strain>
    </source>
</reference>
<gene>
    <name evidence="3" type="primary">WBGene00102308</name>
</gene>
<accession>A0A2A6C4T8</accession>
<proteinExistence type="predicted"/>
<evidence type="ECO:0000256" key="2">
    <source>
        <dbReference type="SAM" id="SignalP"/>
    </source>
</evidence>
<dbReference type="Proteomes" id="UP000005239">
    <property type="component" value="Unassembled WGS sequence"/>
</dbReference>
<keyword evidence="4" id="KW-1185">Reference proteome</keyword>
<feature type="signal peptide" evidence="2">
    <location>
        <begin position="1"/>
        <end position="19"/>
    </location>
</feature>
<accession>A0A8R1UAM2</accession>
<dbReference type="PANTHER" id="PTHR21749:SF4">
    <property type="entry name" value="PRION-LIKE-(Q_N-RICH)-DOMAIN-BEARING PROTEIN"/>
    <property type="match status" value="1"/>
</dbReference>
<evidence type="ECO:0000256" key="1">
    <source>
        <dbReference type="SAM" id="MobiDB-lite"/>
    </source>
</evidence>
<dbReference type="InterPro" id="IPR045860">
    <property type="entry name" value="Snake_toxin-like_sf"/>
</dbReference>
<evidence type="ECO:0000313" key="3">
    <source>
        <dbReference type="EnsemblMetazoa" id="PPA12754.1"/>
    </source>
</evidence>